<evidence type="ECO:0000313" key="3">
    <source>
        <dbReference type="EMBL" id="MDO7905736.1"/>
    </source>
</evidence>
<evidence type="ECO:0000313" key="4">
    <source>
        <dbReference type="Proteomes" id="UP001240171"/>
    </source>
</evidence>
<protein>
    <submittedName>
        <fullName evidence="3">S-layer homology domain-containing protein</fullName>
    </submittedName>
</protein>
<dbReference type="Pfam" id="PF00395">
    <property type="entry name" value="SLH"/>
    <property type="match status" value="2"/>
</dbReference>
<feature type="chain" id="PRO_5045765533" evidence="1">
    <location>
        <begin position="29"/>
        <end position="308"/>
    </location>
</feature>
<keyword evidence="1" id="KW-0732">Signal</keyword>
<name>A0ABT9C903_9BACL</name>
<comment type="caution">
    <text evidence="3">The sequence shown here is derived from an EMBL/GenBank/DDBJ whole genome shotgun (WGS) entry which is preliminary data.</text>
</comment>
<reference evidence="3 4" key="1">
    <citation type="submission" date="2023-07" db="EMBL/GenBank/DDBJ databases">
        <title>Paenibacillus sp. JX-17 nov. isolated from soil.</title>
        <authorList>
            <person name="Wan Y."/>
            <person name="Liu B."/>
        </authorList>
    </citation>
    <scope>NUCLEOTIDE SEQUENCE [LARGE SCALE GENOMIC DNA]</scope>
    <source>
        <strain evidence="3 4">JX-17</strain>
    </source>
</reference>
<dbReference type="RefSeq" id="WP_305022939.1">
    <property type="nucleotide sequence ID" value="NZ_JAUQTB010000002.1"/>
</dbReference>
<accession>A0ABT9C903</accession>
<evidence type="ECO:0000259" key="2">
    <source>
        <dbReference type="PROSITE" id="PS51272"/>
    </source>
</evidence>
<dbReference type="EMBL" id="JAUQTB010000002">
    <property type="protein sequence ID" value="MDO7905736.1"/>
    <property type="molecule type" value="Genomic_DNA"/>
</dbReference>
<dbReference type="InterPro" id="IPR001119">
    <property type="entry name" value="SLH_dom"/>
</dbReference>
<dbReference type="Pfam" id="PF14343">
    <property type="entry name" value="PrcB_C"/>
    <property type="match status" value="1"/>
</dbReference>
<keyword evidence="4" id="KW-1185">Reference proteome</keyword>
<organism evidence="3 4">
    <name type="scientific">Paenibacillus lacisoli</name>
    <dbReference type="NCBI Taxonomy" id="3064525"/>
    <lineage>
        <taxon>Bacteria</taxon>
        <taxon>Bacillati</taxon>
        <taxon>Bacillota</taxon>
        <taxon>Bacilli</taxon>
        <taxon>Bacillales</taxon>
        <taxon>Paenibacillaceae</taxon>
        <taxon>Paenibacillus</taxon>
    </lineage>
</organism>
<dbReference type="Proteomes" id="UP001240171">
    <property type="component" value="Unassembled WGS sequence"/>
</dbReference>
<dbReference type="InterPro" id="IPR025748">
    <property type="entry name" value="PrcB_C_dom"/>
</dbReference>
<gene>
    <name evidence="3" type="ORF">Q5741_04825</name>
</gene>
<sequence>MRKWTNKQGAALAVVLAGSLVAAASASAFSDVTRDHDAKVIDSLQTAGIIQGVTKDKFAPNQALTQAQGIQLIVKALGLKLPDNKTSLSKQDAWYDEAYEIAEANGLPVKGTDQAGSGLTRVQFANLLYHGINATGSYPTVKMYINIADQAQIPSDAGAGIQFLLLTKITSLDQEQKFNPNRQITRMEAAEMAFNAREFIRQQHQADAPAEQPGIELSTEKVTDQVNKITITRKQAPNPGYGIAVDRIEFTGDKQAVLYYRLLKPAPGEINMQVITDTQTSVYLDSKYEVSLKPVDGTPPVTDKSSAK</sequence>
<feature type="signal peptide" evidence="1">
    <location>
        <begin position="1"/>
        <end position="28"/>
    </location>
</feature>
<evidence type="ECO:0000256" key="1">
    <source>
        <dbReference type="SAM" id="SignalP"/>
    </source>
</evidence>
<feature type="domain" description="SLH" evidence="2">
    <location>
        <begin position="24"/>
        <end position="87"/>
    </location>
</feature>
<proteinExistence type="predicted"/>
<dbReference type="PROSITE" id="PS51272">
    <property type="entry name" value="SLH"/>
    <property type="match status" value="1"/>
</dbReference>